<dbReference type="STRING" id="1406858.GCA_000710895_05829"/>
<feature type="chain" id="PRO_5038731175" description="Serine protease" evidence="1">
    <location>
        <begin position="24"/>
        <end position="237"/>
    </location>
</feature>
<keyword evidence="3" id="KW-1185">Reference proteome</keyword>
<sequence>MRRSRLAAALAAGALLCMGVVRAEAAPRPAIALGGGMGVAMLHGVPLAEATWMWFCTLTAVGYDRHGDLIGITNAHCVYDRQGRQWPGDEVVAVSPAGDVVVGRVEFISGGNPLVPGPNGPGLDYAVIVFDRSVVTPLPTVVGNPVRRIASPPPPGTTLCKLGITTGLTCGVMLGTVGPYVVNSVTENIGDSGAPIVVGDALVASQWLTGGATAMTAIVADLDRRGGAGAGFRLIPA</sequence>
<dbReference type="Proteomes" id="UP000255467">
    <property type="component" value="Unassembled WGS sequence"/>
</dbReference>
<evidence type="ECO:0000313" key="2">
    <source>
        <dbReference type="EMBL" id="SUA77057.1"/>
    </source>
</evidence>
<dbReference type="AlphaFoldDB" id="A0A378YKQ1"/>
<dbReference type="Gene3D" id="2.40.10.10">
    <property type="entry name" value="Trypsin-like serine proteases"/>
    <property type="match status" value="2"/>
</dbReference>
<dbReference type="InterPro" id="IPR043504">
    <property type="entry name" value="Peptidase_S1_PA_chymotrypsin"/>
</dbReference>
<feature type="signal peptide" evidence="1">
    <location>
        <begin position="1"/>
        <end position="23"/>
    </location>
</feature>
<evidence type="ECO:0000313" key="3">
    <source>
        <dbReference type="Proteomes" id="UP000255467"/>
    </source>
</evidence>
<evidence type="ECO:0000256" key="1">
    <source>
        <dbReference type="SAM" id="SignalP"/>
    </source>
</evidence>
<dbReference type="EMBL" id="UGRY01000002">
    <property type="protein sequence ID" value="SUA77057.1"/>
    <property type="molecule type" value="Genomic_DNA"/>
</dbReference>
<protein>
    <recommendedName>
        <fullName evidence="4">Serine protease</fullName>
    </recommendedName>
</protein>
<name>A0A378YKQ1_9NOCA</name>
<evidence type="ECO:0008006" key="4">
    <source>
        <dbReference type="Google" id="ProtNLM"/>
    </source>
</evidence>
<proteinExistence type="predicted"/>
<accession>A0A378YKQ1</accession>
<organism evidence="2 3">
    <name type="scientific">Nocardia otitidiscaviarum</name>
    <dbReference type="NCBI Taxonomy" id="1823"/>
    <lineage>
        <taxon>Bacteria</taxon>
        <taxon>Bacillati</taxon>
        <taxon>Actinomycetota</taxon>
        <taxon>Actinomycetes</taxon>
        <taxon>Mycobacteriales</taxon>
        <taxon>Nocardiaceae</taxon>
        <taxon>Nocardia</taxon>
    </lineage>
</organism>
<reference evidence="2 3" key="1">
    <citation type="submission" date="2018-06" db="EMBL/GenBank/DDBJ databases">
        <authorList>
            <consortium name="Pathogen Informatics"/>
            <person name="Doyle S."/>
        </authorList>
    </citation>
    <scope>NUCLEOTIDE SEQUENCE [LARGE SCALE GENOMIC DNA]</scope>
    <source>
        <strain evidence="2 3">NCTC1934</strain>
    </source>
</reference>
<dbReference type="InterPro" id="IPR009003">
    <property type="entry name" value="Peptidase_S1_PA"/>
</dbReference>
<keyword evidence="1" id="KW-0732">Signal</keyword>
<dbReference type="RefSeq" id="WP_051036935.1">
    <property type="nucleotide sequence ID" value="NZ_UGRY01000002.1"/>
</dbReference>
<gene>
    <name evidence="2" type="ORF">NCTC1934_02846</name>
</gene>
<dbReference type="OrthoDB" id="4536940at2"/>
<dbReference type="SUPFAM" id="SSF50494">
    <property type="entry name" value="Trypsin-like serine proteases"/>
    <property type="match status" value="1"/>
</dbReference>